<proteinExistence type="predicted"/>
<sequence>MTSGILPAYAVALIALAFALVVVAVFLIICLAPVYRNPKLLAPAPRPAPVNDHKSSPRFDFVALPHRFGLSPPPSVLPSPPPAYLSQPSSPVPPEYASPVTSPVSSSGHTAYFSAHGSPQQVLEQHAPSPPGSPSEDSRRLEAQNLGWLSPKNGLGTSGLGLVPSLWKRSSMQGSSNYPRRM</sequence>
<protein>
    <recommendedName>
        <fullName evidence="5">Transmembrane protein</fullName>
    </recommendedName>
</protein>
<feature type="compositionally biased region" description="Polar residues" evidence="1">
    <location>
        <begin position="99"/>
        <end position="109"/>
    </location>
</feature>
<dbReference type="EMBL" id="KN880646">
    <property type="protein sequence ID" value="KIY64256.1"/>
    <property type="molecule type" value="Genomic_DNA"/>
</dbReference>
<evidence type="ECO:0000313" key="4">
    <source>
        <dbReference type="Proteomes" id="UP000054007"/>
    </source>
</evidence>
<feature type="transmembrane region" description="Helical" evidence="2">
    <location>
        <begin position="6"/>
        <end position="32"/>
    </location>
</feature>
<accession>A0A0D7B412</accession>
<feature type="region of interest" description="Disordered" evidence="1">
    <location>
        <begin position="74"/>
        <end position="156"/>
    </location>
</feature>
<reference evidence="3 4" key="1">
    <citation type="journal article" date="2015" name="Fungal Genet. Biol.">
        <title>Evolution of novel wood decay mechanisms in Agaricales revealed by the genome sequences of Fistulina hepatica and Cylindrobasidium torrendii.</title>
        <authorList>
            <person name="Floudas D."/>
            <person name="Held B.W."/>
            <person name="Riley R."/>
            <person name="Nagy L.G."/>
            <person name="Koehler G."/>
            <person name="Ransdell A.S."/>
            <person name="Younus H."/>
            <person name="Chow J."/>
            <person name="Chiniquy J."/>
            <person name="Lipzen A."/>
            <person name="Tritt A."/>
            <person name="Sun H."/>
            <person name="Haridas S."/>
            <person name="LaButti K."/>
            <person name="Ohm R.A."/>
            <person name="Kues U."/>
            <person name="Blanchette R.A."/>
            <person name="Grigoriev I.V."/>
            <person name="Minto R.E."/>
            <person name="Hibbett D.S."/>
        </authorList>
    </citation>
    <scope>NUCLEOTIDE SEQUENCE [LARGE SCALE GENOMIC DNA]</scope>
    <source>
        <strain evidence="3 4">FP15055 ss-10</strain>
    </source>
</reference>
<keyword evidence="4" id="KW-1185">Reference proteome</keyword>
<keyword evidence="2" id="KW-0472">Membrane</keyword>
<evidence type="ECO:0000256" key="2">
    <source>
        <dbReference type="SAM" id="Phobius"/>
    </source>
</evidence>
<keyword evidence="2" id="KW-0812">Transmembrane</keyword>
<feature type="compositionally biased region" description="Pro residues" evidence="1">
    <location>
        <begin position="74"/>
        <end position="83"/>
    </location>
</feature>
<evidence type="ECO:0000256" key="1">
    <source>
        <dbReference type="SAM" id="MobiDB-lite"/>
    </source>
</evidence>
<evidence type="ECO:0000313" key="3">
    <source>
        <dbReference type="EMBL" id="KIY64256.1"/>
    </source>
</evidence>
<keyword evidence="2" id="KW-1133">Transmembrane helix</keyword>
<gene>
    <name evidence="3" type="ORF">CYLTODRAFT_493271</name>
</gene>
<dbReference type="Proteomes" id="UP000054007">
    <property type="component" value="Unassembled WGS sequence"/>
</dbReference>
<dbReference type="AlphaFoldDB" id="A0A0D7B412"/>
<name>A0A0D7B412_9AGAR</name>
<evidence type="ECO:0008006" key="5">
    <source>
        <dbReference type="Google" id="ProtNLM"/>
    </source>
</evidence>
<organism evidence="3 4">
    <name type="scientific">Cylindrobasidium torrendii FP15055 ss-10</name>
    <dbReference type="NCBI Taxonomy" id="1314674"/>
    <lineage>
        <taxon>Eukaryota</taxon>
        <taxon>Fungi</taxon>
        <taxon>Dikarya</taxon>
        <taxon>Basidiomycota</taxon>
        <taxon>Agaricomycotina</taxon>
        <taxon>Agaricomycetes</taxon>
        <taxon>Agaricomycetidae</taxon>
        <taxon>Agaricales</taxon>
        <taxon>Marasmiineae</taxon>
        <taxon>Physalacriaceae</taxon>
        <taxon>Cylindrobasidium</taxon>
    </lineage>
</organism>